<evidence type="ECO:0000313" key="1">
    <source>
        <dbReference type="EMBL" id="GAA0330840.1"/>
    </source>
</evidence>
<comment type="caution">
    <text evidence="1">The sequence shown here is derived from an EMBL/GenBank/DDBJ whole genome shotgun (WGS) entry which is preliminary data.</text>
</comment>
<gene>
    <name evidence="1" type="ORF">GCM10010319_03530</name>
</gene>
<evidence type="ECO:0008006" key="3">
    <source>
        <dbReference type="Google" id="ProtNLM"/>
    </source>
</evidence>
<accession>A0ABN0WAI1</accession>
<proteinExistence type="predicted"/>
<dbReference type="RefSeq" id="WP_344115295.1">
    <property type="nucleotide sequence ID" value="NZ_BAAABW010000001.1"/>
</dbReference>
<name>A0ABN0WAI1_9ACTN</name>
<keyword evidence="2" id="KW-1185">Reference proteome</keyword>
<dbReference type="Proteomes" id="UP001500063">
    <property type="component" value="Unassembled WGS sequence"/>
</dbReference>
<organism evidence="1 2">
    <name type="scientific">Streptomyces blastmyceticus</name>
    <dbReference type="NCBI Taxonomy" id="68180"/>
    <lineage>
        <taxon>Bacteria</taxon>
        <taxon>Bacillati</taxon>
        <taxon>Actinomycetota</taxon>
        <taxon>Actinomycetes</taxon>
        <taxon>Kitasatosporales</taxon>
        <taxon>Streptomycetaceae</taxon>
        <taxon>Streptomyces</taxon>
    </lineage>
</organism>
<reference evidence="1 2" key="1">
    <citation type="journal article" date="2019" name="Int. J. Syst. Evol. Microbiol.">
        <title>The Global Catalogue of Microorganisms (GCM) 10K type strain sequencing project: providing services to taxonomists for standard genome sequencing and annotation.</title>
        <authorList>
            <consortium name="The Broad Institute Genomics Platform"/>
            <consortium name="The Broad Institute Genome Sequencing Center for Infectious Disease"/>
            <person name="Wu L."/>
            <person name="Ma J."/>
        </authorList>
    </citation>
    <scope>NUCLEOTIDE SEQUENCE [LARGE SCALE GENOMIC DNA]</scope>
    <source>
        <strain evidence="1 2">JCM 4565</strain>
    </source>
</reference>
<sequence length="225" mass="25451">MTRSGVRYTRELLTVAAAQCADIDAVIAFCGAHPYHQLRRHLFKRFEHFGIDVSHFVRRGPHGSKPRPSADELRHTICRSTSIAETLRRLGRPDNTHTRNLFHEWVAEDGLSTEHFLGQAHQRGKPGTGRKAPHQVLVKHSRKNRTKSALLRRALCEIGVSEECANCGIGPVWHGRPLALEVDHVNGDWSDDRAKNLRILCPNCHALTSTWCRGGRRRHRTVPPV</sequence>
<evidence type="ECO:0000313" key="2">
    <source>
        <dbReference type="Proteomes" id="UP001500063"/>
    </source>
</evidence>
<protein>
    <recommendedName>
        <fullName evidence="3">Endonuclease</fullName>
    </recommendedName>
</protein>
<dbReference type="EMBL" id="BAAABW010000001">
    <property type="protein sequence ID" value="GAA0330840.1"/>
    <property type="molecule type" value="Genomic_DNA"/>
</dbReference>